<dbReference type="GO" id="GO:0005886">
    <property type="term" value="C:plasma membrane"/>
    <property type="evidence" value="ECO:0007669"/>
    <property type="project" value="UniProtKB-SubCell"/>
</dbReference>
<dbReference type="RefSeq" id="WP_197679997.1">
    <property type="nucleotide sequence ID" value="NZ_LT629772.1"/>
</dbReference>
<evidence type="ECO:0000256" key="2">
    <source>
        <dbReference type="ARBA" id="ARBA00006448"/>
    </source>
</evidence>
<evidence type="ECO:0000256" key="7">
    <source>
        <dbReference type="SAM" id="Phobius"/>
    </source>
</evidence>
<keyword evidence="4 7" id="KW-0812">Transmembrane</keyword>
<dbReference type="AlphaFoldDB" id="A0A1H1PSA1"/>
<name>A0A1H1PSA1_9ACTN</name>
<dbReference type="InterPro" id="IPR007353">
    <property type="entry name" value="DUF421"/>
</dbReference>
<evidence type="ECO:0000256" key="4">
    <source>
        <dbReference type="ARBA" id="ARBA00022692"/>
    </source>
</evidence>
<evidence type="ECO:0000256" key="5">
    <source>
        <dbReference type="ARBA" id="ARBA00022989"/>
    </source>
</evidence>
<keyword evidence="10" id="KW-1185">Reference proteome</keyword>
<reference evidence="9 10" key="1">
    <citation type="submission" date="2016-10" db="EMBL/GenBank/DDBJ databases">
        <authorList>
            <person name="de Groot N.N."/>
        </authorList>
    </citation>
    <scope>NUCLEOTIDE SEQUENCE [LARGE SCALE GENOMIC DNA]</scope>
    <source>
        <strain evidence="9 10">DSM 21800</strain>
    </source>
</reference>
<dbReference type="Pfam" id="PF04239">
    <property type="entry name" value="DUF421"/>
    <property type="match status" value="1"/>
</dbReference>
<dbReference type="Proteomes" id="UP000199103">
    <property type="component" value="Chromosome I"/>
</dbReference>
<evidence type="ECO:0000313" key="10">
    <source>
        <dbReference type="Proteomes" id="UP000199103"/>
    </source>
</evidence>
<dbReference type="Gene3D" id="3.30.240.20">
    <property type="entry name" value="bsu07140 like domains"/>
    <property type="match status" value="1"/>
</dbReference>
<evidence type="ECO:0000259" key="8">
    <source>
        <dbReference type="Pfam" id="PF04239"/>
    </source>
</evidence>
<keyword evidence="6 7" id="KW-0472">Membrane</keyword>
<feature type="domain" description="YetF C-terminal" evidence="8">
    <location>
        <begin position="100"/>
        <end position="163"/>
    </location>
</feature>
<evidence type="ECO:0000256" key="1">
    <source>
        <dbReference type="ARBA" id="ARBA00004651"/>
    </source>
</evidence>
<evidence type="ECO:0000313" key="9">
    <source>
        <dbReference type="EMBL" id="SDS13994.1"/>
    </source>
</evidence>
<dbReference type="PANTHER" id="PTHR34582:SF6">
    <property type="entry name" value="UPF0702 TRANSMEMBRANE PROTEIN YCAP"/>
    <property type="match status" value="1"/>
</dbReference>
<dbReference type="EMBL" id="LT629772">
    <property type="protein sequence ID" value="SDS13994.1"/>
    <property type="molecule type" value="Genomic_DNA"/>
</dbReference>
<organism evidence="9 10">
    <name type="scientific">Microlunatus soli</name>
    <dbReference type="NCBI Taxonomy" id="630515"/>
    <lineage>
        <taxon>Bacteria</taxon>
        <taxon>Bacillati</taxon>
        <taxon>Actinomycetota</taxon>
        <taxon>Actinomycetes</taxon>
        <taxon>Propionibacteriales</taxon>
        <taxon>Propionibacteriaceae</taxon>
        <taxon>Microlunatus</taxon>
    </lineage>
</organism>
<protein>
    <submittedName>
        <fullName evidence="9">Uncharacterized membrane protein YcaP, DUF421 family</fullName>
    </submittedName>
</protein>
<feature type="transmembrane region" description="Helical" evidence="7">
    <location>
        <begin position="17"/>
        <end position="39"/>
    </location>
</feature>
<accession>A0A1H1PSA1</accession>
<sequence>MHHLGLGRLLGVTPGEALAVVIATIGMYVAMVLAIRLLGQRVLSSLSSFDLAAVIAFGAIIGRSALGEAPRLAGGLLALGTLVVLQAVAGLLRLRPFGERTIAARAVLLMAGSQILDDRLRSCHVSTTELWSRLRTAGIRHPNEVAAAIFEPTGTISVLRRGESIDPRLLTGVVGADRLPPELFGD</sequence>
<dbReference type="InterPro" id="IPR023090">
    <property type="entry name" value="UPF0702_alpha/beta_dom_sf"/>
</dbReference>
<feature type="transmembrane region" description="Helical" evidence="7">
    <location>
        <begin position="72"/>
        <end position="92"/>
    </location>
</feature>
<keyword evidence="3" id="KW-1003">Cell membrane</keyword>
<dbReference type="STRING" id="630515.SAMN04489812_1004"/>
<evidence type="ECO:0000256" key="6">
    <source>
        <dbReference type="ARBA" id="ARBA00023136"/>
    </source>
</evidence>
<dbReference type="PANTHER" id="PTHR34582">
    <property type="entry name" value="UPF0702 TRANSMEMBRANE PROTEIN YCAP"/>
    <property type="match status" value="1"/>
</dbReference>
<feature type="transmembrane region" description="Helical" evidence="7">
    <location>
        <begin position="46"/>
        <end position="66"/>
    </location>
</feature>
<comment type="similarity">
    <text evidence="2">Belongs to the UPF0702 family.</text>
</comment>
<keyword evidence="5 7" id="KW-1133">Transmembrane helix</keyword>
<proteinExistence type="inferred from homology"/>
<evidence type="ECO:0000256" key="3">
    <source>
        <dbReference type="ARBA" id="ARBA00022475"/>
    </source>
</evidence>
<comment type="subcellular location">
    <subcellularLocation>
        <location evidence="1">Cell membrane</location>
        <topology evidence="1">Multi-pass membrane protein</topology>
    </subcellularLocation>
</comment>
<gene>
    <name evidence="9" type="ORF">SAMN04489812_1004</name>
</gene>